<accession>A0A388ME18</accession>
<feature type="compositionally biased region" description="Polar residues" evidence="1">
    <location>
        <begin position="808"/>
        <end position="818"/>
    </location>
</feature>
<protein>
    <submittedName>
        <fullName evidence="2">Uncharacterized protein</fullName>
    </submittedName>
</protein>
<name>A0A388ME18_CHABU</name>
<gene>
    <name evidence="2" type="ORF">CBR_g57271</name>
</gene>
<dbReference type="Gramene" id="GBG92806">
    <property type="protein sequence ID" value="GBG92806"/>
    <property type="gene ID" value="CBR_g57271"/>
</dbReference>
<keyword evidence="3" id="KW-1185">Reference proteome</keyword>
<comment type="caution">
    <text evidence="2">The sequence shown here is derived from an EMBL/GenBank/DDBJ whole genome shotgun (WGS) entry which is preliminary data.</text>
</comment>
<feature type="compositionally biased region" description="Polar residues" evidence="1">
    <location>
        <begin position="847"/>
        <end position="857"/>
    </location>
</feature>
<organism evidence="2 3">
    <name type="scientific">Chara braunii</name>
    <name type="common">Braun's stonewort</name>
    <dbReference type="NCBI Taxonomy" id="69332"/>
    <lineage>
        <taxon>Eukaryota</taxon>
        <taxon>Viridiplantae</taxon>
        <taxon>Streptophyta</taxon>
        <taxon>Charophyceae</taxon>
        <taxon>Charales</taxon>
        <taxon>Characeae</taxon>
        <taxon>Chara</taxon>
    </lineage>
</organism>
<evidence type="ECO:0000256" key="1">
    <source>
        <dbReference type="SAM" id="MobiDB-lite"/>
    </source>
</evidence>
<feature type="region of interest" description="Disordered" evidence="1">
    <location>
        <begin position="796"/>
        <end position="818"/>
    </location>
</feature>
<evidence type="ECO:0000313" key="2">
    <source>
        <dbReference type="EMBL" id="GBG92806.1"/>
    </source>
</evidence>
<feature type="compositionally biased region" description="Polar residues" evidence="1">
    <location>
        <begin position="864"/>
        <end position="878"/>
    </location>
</feature>
<feature type="region of interest" description="Disordered" evidence="1">
    <location>
        <begin position="845"/>
        <end position="878"/>
    </location>
</feature>
<reference evidence="2 3" key="1">
    <citation type="journal article" date="2018" name="Cell">
        <title>The Chara Genome: Secondary Complexity and Implications for Plant Terrestrialization.</title>
        <authorList>
            <person name="Nishiyama T."/>
            <person name="Sakayama H."/>
            <person name="Vries J.D."/>
            <person name="Buschmann H."/>
            <person name="Saint-Marcoux D."/>
            <person name="Ullrich K.K."/>
            <person name="Haas F.B."/>
            <person name="Vanderstraeten L."/>
            <person name="Becker D."/>
            <person name="Lang D."/>
            <person name="Vosolsobe S."/>
            <person name="Rombauts S."/>
            <person name="Wilhelmsson P.K.I."/>
            <person name="Janitza P."/>
            <person name="Kern R."/>
            <person name="Heyl A."/>
            <person name="Rumpler F."/>
            <person name="Villalobos L.I.A.C."/>
            <person name="Clay J.M."/>
            <person name="Skokan R."/>
            <person name="Toyoda A."/>
            <person name="Suzuki Y."/>
            <person name="Kagoshima H."/>
            <person name="Schijlen E."/>
            <person name="Tajeshwar N."/>
            <person name="Catarino B."/>
            <person name="Hetherington A.J."/>
            <person name="Saltykova A."/>
            <person name="Bonnot C."/>
            <person name="Breuninger H."/>
            <person name="Symeonidi A."/>
            <person name="Radhakrishnan G.V."/>
            <person name="Van Nieuwerburgh F."/>
            <person name="Deforce D."/>
            <person name="Chang C."/>
            <person name="Karol K.G."/>
            <person name="Hedrich R."/>
            <person name="Ulvskov P."/>
            <person name="Glockner G."/>
            <person name="Delwiche C.F."/>
            <person name="Petrasek J."/>
            <person name="Van de Peer Y."/>
            <person name="Friml J."/>
            <person name="Beilby M."/>
            <person name="Dolan L."/>
            <person name="Kohara Y."/>
            <person name="Sugano S."/>
            <person name="Fujiyama A."/>
            <person name="Delaux P.-M."/>
            <person name="Quint M."/>
            <person name="TheiBen G."/>
            <person name="Hagemann M."/>
            <person name="Harholt J."/>
            <person name="Dunand C."/>
            <person name="Zachgo S."/>
            <person name="Langdale J."/>
            <person name="Maumus F."/>
            <person name="Straeten D.V.D."/>
            <person name="Gould S.B."/>
            <person name="Rensing S.A."/>
        </authorList>
    </citation>
    <scope>NUCLEOTIDE SEQUENCE [LARGE SCALE GENOMIC DNA]</scope>
    <source>
        <strain evidence="2 3">S276</strain>
    </source>
</reference>
<proteinExistence type="predicted"/>
<dbReference type="AlphaFoldDB" id="A0A388ME18"/>
<dbReference type="Proteomes" id="UP000265515">
    <property type="component" value="Unassembled WGS sequence"/>
</dbReference>
<evidence type="ECO:0000313" key="3">
    <source>
        <dbReference type="Proteomes" id="UP000265515"/>
    </source>
</evidence>
<sequence>MHSWPARVVWFSDRDFAGYRLVSLNENTRHKRSKQRSQKAAFLDMREAWEKEGRSMAIQGNPSGKEAEKQKFIDFQTLILAKSPNEAHWSLAEKDLPLADTEYFAAVGNALRQWMPLVTAGDDIFRKAMEFYAKWAEGKLLGGDDKTPLSRPGKYMLDKSPGLQAMPEMGSKGAAGETKMGWLVRVPPPPTKKKTQADDKFFVVMKEPDMFCWQCLADMTDVEKLSILDDILVLRGVFVQSAGGHLKRQHKPGIKDMVATRKVDRVMLRTFHYILFLETEENKRVWHHGSPFFRTEGKLQEEFGPQGLTKQVWVEMRKHFQGAVEYVNTCKRTLPHEESIDDEKRLYDDDRFPKSSEKSVRSILRRTEEEVRDTIRVSRDVRHIKWPDLNQVTSLIPFAFLASQAHSHVTAIHEVVRHYVCNLYVLDLCDATLLTDWREDDFANLQGLLQTLSPTHWALVIFFPSRWELSFLKGKARLSVHHVRTGKWVCNAQKHANVGEDSMLVEECDRVYVIFNGEKLEDNTFAVYSASSLTKASRAHGPSPAKHKVMGCLKAVCSSDPLGQVVAYFDVAEEERFSRSMWEDGGVTSSQGPAYGEMKQNPSLLLGLLENFCKPGQTVFFFGKAHAYVVWELLRTGRNVAALETEAKMIDYLHEFVKARVADTRNACEFVQTTSERNWDPKRDMYGKLPGNKRTDVWDFLFGPRPPGPTDLEYSRRRNLVFAVLNGYHSAPRESVSHFLRRLEHVYFTLAEPLTLKNYKSQFDEEDPFDAKDMEELSNSKTFDFESMPLPRVVGQVGDEEEGGPRRYSTSPNQSTTNRLMTGRKRETMITNLVTGSLWTITPGRMTDSTSSASITGSRRRMSGDTTWSGTRGYSNLL</sequence>
<dbReference type="EMBL" id="BFEA01001139">
    <property type="protein sequence ID" value="GBG92806.1"/>
    <property type="molecule type" value="Genomic_DNA"/>
</dbReference>